<evidence type="ECO:0000313" key="2">
    <source>
        <dbReference type="EMBL" id="CAJ1398264.1"/>
    </source>
</evidence>
<comment type="caution">
    <text evidence="2">The sequence shown here is derived from an EMBL/GenBank/DDBJ whole genome shotgun (WGS) entry which is preliminary data.</text>
</comment>
<dbReference type="Proteomes" id="UP001178507">
    <property type="component" value="Unassembled WGS sequence"/>
</dbReference>
<gene>
    <name evidence="2" type="ORF">EVOR1521_LOCUS22099</name>
</gene>
<dbReference type="AlphaFoldDB" id="A0AA36J361"/>
<organism evidence="2 3">
    <name type="scientific">Effrenium voratum</name>
    <dbReference type="NCBI Taxonomy" id="2562239"/>
    <lineage>
        <taxon>Eukaryota</taxon>
        <taxon>Sar</taxon>
        <taxon>Alveolata</taxon>
        <taxon>Dinophyceae</taxon>
        <taxon>Suessiales</taxon>
        <taxon>Symbiodiniaceae</taxon>
        <taxon>Effrenium</taxon>
    </lineage>
</organism>
<dbReference type="EMBL" id="CAUJNA010003294">
    <property type="protein sequence ID" value="CAJ1398264.1"/>
    <property type="molecule type" value="Genomic_DNA"/>
</dbReference>
<keyword evidence="3" id="KW-1185">Reference proteome</keyword>
<proteinExistence type="predicted"/>
<keyword evidence="1" id="KW-0732">Signal</keyword>
<reference evidence="2" key="1">
    <citation type="submission" date="2023-08" db="EMBL/GenBank/DDBJ databases">
        <authorList>
            <person name="Chen Y."/>
            <person name="Shah S."/>
            <person name="Dougan E. K."/>
            <person name="Thang M."/>
            <person name="Chan C."/>
        </authorList>
    </citation>
    <scope>NUCLEOTIDE SEQUENCE</scope>
</reference>
<name>A0AA36J361_9DINO</name>
<feature type="signal peptide" evidence="1">
    <location>
        <begin position="1"/>
        <end position="17"/>
    </location>
</feature>
<evidence type="ECO:0000313" key="3">
    <source>
        <dbReference type="Proteomes" id="UP001178507"/>
    </source>
</evidence>
<protein>
    <submittedName>
        <fullName evidence="2">Uncharacterized protein</fullName>
    </submittedName>
</protein>
<sequence>MLAVSALFLSVWLGAASSNCSSDATSVLQLRSNDTSEGVSVEAELAVGDVFAIYGGGKFCTDRGGNRRRRGNFDYMECDTDWVESWQTFRGMDQRESPTGWPSREAARRSTARTRLCPGGGRANLRASCAIVTLWAAGRSLAAMLVTWSAMGTGAAVAARCAALTEIKL</sequence>
<accession>A0AA36J361</accession>
<feature type="chain" id="PRO_5041354527" evidence="1">
    <location>
        <begin position="18"/>
        <end position="169"/>
    </location>
</feature>
<evidence type="ECO:0000256" key="1">
    <source>
        <dbReference type="SAM" id="SignalP"/>
    </source>
</evidence>